<keyword evidence="1" id="KW-0732">Signal</keyword>
<evidence type="ECO:0000259" key="2">
    <source>
        <dbReference type="Pfam" id="PF05860"/>
    </source>
</evidence>
<dbReference type="Proteomes" id="UP000277803">
    <property type="component" value="Unassembled WGS sequence"/>
</dbReference>
<gene>
    <name evidence="3" type="ORF">D2965_09515</name>
</gene>
<accession>A0A3A6WE21</accession>
<dbReference type="SUPFAM" id="SSF51126">
    <property type="entry name" value="Pectin lyase-like"/>
    <property type="match status" value="1"/>
</dbReference>
<feature type="non-terminal residue" evidence="3">
    <location>
        <position position="100"/>
    </location>
</feature>
<feature type="chain" id="PRO_5017398284" description="Filamentous haemagglutinin FhaB/tRNA nuclease CdiA-like TPS domain-containing protein" evidence="1">
    <location>
        <begin position="30"/>
        <end position="100"/>
    </location>
</feature>
<feature type="domain" description="Filamentous haemagglutinin FhaB/tRNA nuclease CdiA-like TPS" evidence="2">
    <location>
        <begin position="42"/>
        <end position="85"/>
    </location>
</feature>
<organism evidence="3 4">
    <name type="scientific">Veillonella atypica</name>
    <dbReference type="NCBI Taxonomy" id="39777"/>
    <lineage>
        <taxon>Bacteria</taxon>
        <taxon>Bacillati</taxon>
        <taxon>Bacillota</taxon>
        <taxon>Negativicutes</taxon>
        <taxon>Veillonellales</taxon>
        <taxon>Veillonellaceae</taxon>
        <taxon>Veillonella</taxon>
    </lineage>
</organism>
<protein>
    <recommendedName>
        <fullName evidence="2">Filamentous haemagglutinin FhaB/tRNA nuclease CdiA-like TPS domain-containing protein</fullName>
    </recommendedName>
</protein>
<evidence type="ECO:0000313" key="4">
    <source>
        <dbReference type="Proteomes" id="UP000277803"/>
    </source>
</evidence>
<feature type="signal peptide" evidence="1">
    <location>
        <begin position="1"/>
        <end position="29"/>
    </location>
</feature>
<dbReference type="Gene3D" id="2.160.20.10">
    <property type="entry name" value="Single-stranded right-handed beta-helix, Pectin lyase-like"/>
    <property type="match status" value="1"/>
</dbReference>
<comment type="caution">
    <text evidence="3">The sequence shown here is derived from an EMBL/GenBank/DDBJ whole genome shotgun (WGS) entry which is preliminary data.</text>
</comment>
<proteinExistence type="predicted"/>
<evidence type="ECO:0000313" key="3">
    <source>
        <dbReference type="EMBL" id="RJY49686.1"/>
    </source>
</evidence>
<dbReference type="AlphaFoldDB" id="A0A3A6WE21"/>
<sequence length="100" mass="10682">MNIRKHTAMAIFAALLATNSAPWIPMALANPVVPAQGALGPKTEEARNGMTVVNINTPNDKGLSHNQYDAFNVDNKGLILNNANRPVNTELAGYIMGNPN</sequence>
<name>A0A3A6WE21_9FIRM</name>
<dbReference type="RefSeq" id="WP_133306328.1">
    <property type="nucleotide sequence ID" value="NZ_QXZZ01000039.1"/>
</dbReference>
<dbReference type="EMBL" id="QXZZ01000039">
    <property type="protein sequence ID" value="RJY49686.1"/>
    <property type="molecule type" value="Genomic_DNA"/>
</dbReference>
<evidence type="ECO:0000256" key="1">
    <source>
        <dbReference type="SAM" id="SignalP"/>
    </source>
</evidence>
<dbReference type="InterPro" id="IPR012334">
    <property type="entry name" value="Pectin_lyas_fold"/>
</dbReference>
<dbReference type="Pfam" id="PF05860">
    <property type="entry name" value="TPS"/>
    <property type="match status" value="1"/>
</dbReference>
<dbReference type="InterPro" id="IPR011050">
    <property type="entry name" value="Pectin_lyase_fold/virulence"/>
</dbReference>
<dbReference type="InterPro" id="IPR008638">
    <property type="entry name" value="FhaB/CdiA-like_TPS"/>
</dbReference>
<reference evidence="3 4" key="1">
    <citation type="submission" date="2018-09" db="EMBL/GenBank/DDBJ databases">
        <title>Genome sequence of Veillonella atypica isolated from periodontal Korean patients.</title>
        <authorList>
            <person name="Lee J.-H."/>
            <person name="Moon J.-H."/>
            <person name="Shin S.-Y."/>
        </authorList>
    </citation>
    <scope>NUCLEOTIDE SEQUENCE [LARGE SCALE GENOMIC DNA]</scope>
    <source>
        <strain evidence="3 4">KHUD_V1</strain>
    </source>
</reference>